<dbReference type="KEGG" id="bfm:BP422_20860"/>
<dbReference type="PIRSF" id="PIRSF005690">
    <property type="entry name" value="GerBA"/>
    <property type="match status" value="1"/>
</dbReference>
<keyword evidence="2 3" id="KW-0472">Membrane</keyword>
<feature type="transmembrane region" description="Helical" evidence="3">
    <location>
        <begin position="417"/>
        <end position="442"/>
    </location>
</feature>
<dbReference type="Proteomes" id="UP000197781">
    <property type="component" value="Chromosome"/>
</dbReference>
<dbReference type="GO" id="GO:0009847">
    <property type="term" value="P:spore germination"/>
    <property type="evidence" value="ECO:0007669"/>
    <property type="project" value="InterPro"/>
</dbReference>
<evidence type="ECO:0000256" key="2">
    <source>
        <dbReference type="ARBA" id="ARBA00023136"/>
    </source>
</evidence>
<feature type="transmembrane region" description="Helical" evidence="3">
    <location>
        <begin position="292"/>
        <end position="314"/>
    </location>
</feature>
<dbReference type="InterPro" id="IPR004995">
    <property type="entry name" value="Spore_Ger"/>
</dbReference>
<dbReference type="PANTHER" id="PTHR22550">
    <property type="entry name" value="SPORE GERMINATION PROTEIN"/>
    <property type="match status" value="1"/>
</dbReference>
<dbReference type="GO" id="GO:0016020">
    <property type="term" value="C:membrane"/>
    <property type="evidence" value="ECO:0007669"/>
    <property type="project" value="InterPro"/>
</dbReference>
<evidence type="ECO:0000313" key="5">
    <source>
        <dbReference type="Proteomes" id="UP000197781"/>
    </source>
</evidence>
<dbReference type="RefSeq" id="WP_088909415.1">
    <property type="nucleotide sequence ID" value="NZ_CP018145.1"/>
</dbReference>
<accession>A0A220MKZ8</accession>
<reference evidence="4 5" key="1">
    <citation type="submission" date="2016-11" db="EMBL/GenBank/DDBJ databases">
        <authorList>
            <person name="Jaros S."/>
            <person name="Januszkiewicz K."/>
            <person name="Wedrychowicz H."/>
        </authorList>
    </citation>
    <scope>NUCLEOTIDE SEQUENCE [LARGE SCALE GENOMIC DNA]</scope>
    <source>
        <strain evidence="4 5">NF2</strain>
    </source>
</reference>
<comment type="similarity">
    <text evidence="1">Belongs to the GerABKA family.</text>
</comment>
<evidence type="ECO:0000313" key="4">
    <source>
        <dbReference type="EMBL" id="ASJ55788.1"/>
    </source>
</evidence>
<gene>
    <name evidence="4" type="ORF">BP422_20860</name>
</gene>
<keyword evidence="3" id="KW-1133">Transmembrane helix</keyword>
<dbReference type="EMBL" id="CP018145">
    <property type="protein sequence ID" value="ASJ55788.1"/>
    <property type="molecule type" value="Genomic_DNA"/>
</dbReference>
<protein>
    <submittedName>
        <fullName evidence="4">Spore germination protein</fullName>
    </submittedName>
</protein>
<dbReference type="AlphaFoldDB" id="A0A220MKZ8"/>
<sequence length="502" mass="56057">MTQIGCGLDDNVHYIKESLGYSNDIVIREVVLNSLEPVRAAVLYADGMVDSYLVQAVLIDSLLYKMRLKEWEGIREDEFVPFLKESILTVGDMGDLYDFPTLFTALLSGCVIILVDGCSQGIHVGLQEWKDRGVTEPSSQTVIRGPRESFTETLRTNITLLRRRISSEKLWIEISRIGEETKTEVAVVYMKGIVEEAVVEEVRNRLDRISIDGILESGMIEELIQDEAYTPFPTISNSERPDVVAANLLEGRVAILVDGTPFVLTVPSLFVEFFHSAEDYYQRFDFSTLIRMLRFACFFIALLAPSLYIAITTFHQEMLPTQLLISLAAQREGVPFPAFIEAIMMEVAFEILREAGIRMPRAVGQAISIVGTLVIGQAAVEAGIVSAAMVIVVSITAISSFIFPASNMSITVRILRFPLMVLAASFGIYGILVGILALVLHLCSLRSFGVPYMESFAPFSLKEQRDTIFRVPRWALDKRPESITKNNLRRQSKGIKPLPPQK</sequence>
<organism evidence="4 5">
    <name type="scientific">Brevibacillus formosus</name>
    <dbReference type="NCBI Taxonomy" id="54913"/>
    <lineage>
        <taxon>Bacteria</taxon>
        <taxon>Bacillati</taxon>
        <taxon>Bacillota</taxon>
        <taxon>Bacilli</taxon>
        <taxon>Bacillales</taxon>
        <taxon>Paenibacillaceae</taxon>
        <taxon>Brevibacillus</taxon>
    </lineage>
</organism>
<keyword evidence="3" id="KW-0812">Transmembrane</keyword>
<dbReference type="PANTHER" id="PTHR22550:SF5">
    <property type="entry name" value="LEUCINE ZIPPER PROTEIN 4"/>
    <property type="match status" value="1"/>
</dbReference>
<proteinExistence type="inferred from homology"/>
<evidence type="ECO:0000256" key="3">
    <source>
        <dbReference type="SAM" id="Phobius"/>
    </source>
</evidence>
<dbReference type="InterPro" id="IPR050768">
    <property type="entry name" value="UPF0353/GerABKA_families"/>
</dbReference>
<dbReference type="Pfam" id="PF03323">
    <property type="entry name" value="GerA"/>
    <property type="match status" value="1"/>
</dbReference>
<name>A0A220MKZ8_9BACL</name>
<feature type="transmembrane region" description="Helical" evidence="3">
    <location>
        <begin position="384"/>
        <end position="405"/>
    </location>
</feature>
<evidence type="ECO:0000256" key="1">
    <source>
        <dbReference type="ARBA" id="ARBA00005278"/>
    </source>
</evidence>